<name>A0A7Z0D1A6_9MICO</name>
<dbReference type="EMBL" id="JACBZP010000001">
    <property type="protein sequence ID" value="NYI65922.1"/>
    <property type="molecule type" value="Genomic_DNA"/>
</dbReference>
<evidence type="ECO:0000313" key="2">
    <source>
        <dbReference type="Proteomes" id="UP000539111"/>
    </source>
</evidence>
<gene>
    <name evidence="1" type="ORF">BJY26_000228</name>
</gene>
<evidence type="ECO:0000313" key="1">
    <source>
        <dbReference type="EMBL" id="NYI65922.1"/>
    </source>
</evidence>
<dbReference type="AlphaFoldDB" id="A0A7Z0D1A6"/>
<dbReference type="Proteomes" id="UP000539111">
    <property type="component" value="Unassembled WGS sequence"/>
</dbReference>
<accession>A0A7Z0D1A6</accession>
<reference evidence="1 2" key="1">
    <citation type="submission" date="2020-07" db="EMBL/GenBank/DDBJ databases">
        <title>Sequencing the genomes of 1000 actinobacteria strains.</title>
        <authorList>
            <person name="Klenk H.-P."/>
        </authorList>
    </citation>
    <scope>NUCLEOTIDE SEQUENCE [LARGE SCALE GENOMIC DNA]</scope>
    <source>
        <strain evidence="1 2">DSM 26341</strain>
    </source>
</reference>
<organism evidence="1 2">
    <name type="scientific">Spelaeicoccus albus</name>
    <dbReference type="NCBI Taxonomy" id="1280376"/>
    <lineage>
        <taxon>Bacteria</taxon>
        <taxon>Bacillati</taxon>
        <taxon>Actinomycetota</taxon>
        <taxon>Actinomycetes</taxon>
        <taxon>Micrococcales</taxon>
        <taxon>Brevibacteriaceae</taxon>
        <taxon>Spelaeicoccus</taxon>
    </lineage>
</organism>
<sequence>MLPWNWPGLLPLENDRGLPGSAREWAELKQLPASGLNAGLEP</sequence>
<keyword evidence="2" id="KW-1185">Reference proteome</keyword>
<proteinExistence type="predicted"/>
<comment type="caution">
    <text evidence="1">The sequence shown here is derived from an EMBL/GenBank/DDBJ whole genome shotgun (WGS) entry which is preliminary data.</text>
</comment>
<protein>
    <submittedName>
        <fullName evidence="1">Uncharacterized protein</fullName>
    </submittedName>
</protein>